<accession>A0ABR9L948</accession>
<evidence type="ECO:0000313" key="2">
    <source>
        <dbReference type="EMBL" id="MBE1577218.1"/>
    </source>
</evidence>
<dbReference type="Proteomes" id="UP000656548">
    <property type="component" value="Unassembled WGS sequence"/>
</dbReference>
<gene>
    <name evidence="2" type="ORF">H4W30_004278</name>
</gene>
<sequence length="211" mass="22289">MRDGLVSGRAKNPTLALLLWDVALPLAAYYGLRLAGQSEQISLLAGAGVAAARIAWVAVRERSFDGFAALLAGVLGVGLVLSLVTGDAKFLLLKESFATATAAIVLLLSCFSRTPMVLVAVRAGSNAAKRAEIDRLSDEVPGFRRAFTRMSAVWGVALLLEAAIRVPLVYTLSADVMNALSVVLLLAVIGGLSLWSVRYAEKVQKRHAVAT</sequence>
<dbReference type="RefSeq" id="WP_225949799.1">
    <property type="nucleotide sequence ID" value="NZ_JADBEJ010000005.1"/>
</dbReference>
<feature type="transmembrane region" description="Helical" evidence="1">
    <location>
        <begin position="176"/>
        <end position="197"/>
    </location>
</feature>
<keyword evidence="3" id="KW-1185">Reference proteome</keyword>
<protein>
    <recommendedName>
        <fullName evidence="4">DUF3159 domain-containing protein</fullName>
    </recommendedName>
</protein>
<proteinExistence type="predicted"/>
<keyword evidence="1" id="KW-0472">Membrane</keyword>
<reference evidence="2 3" key="1">
    <citation type="submission" date="2020-10" db="EMBL/GenBank/DDBJ databases">
        <title>Sequencing the genomes of 1000 actinobacteria strains.</title>
        <authorList>
            <person name="Klenk H.-P."/>
        </authorList>
    </citation>
    <scope>NUCLEOTIDE SEQUENCE [LARGE SCALE GENOMIC DNA]</scope>
    <source>
        <strain evidence="2 3">DSM 46661</strain>
    </source>
</reference>
<feature type="transmembrane region" description="Helical" evidence="1">
    <location>
        <begin position="66"/>
        <end position="85"/>
    </location>
</feature>
<organism evidence="2 3">
    <name type="scientific">Amycolatopsis roodepoortensis</name>
    <dbReference type="NCBI Taxonomy" id="700274"/>
    <lineage>
        <taxon>Bacteria</taxon>
        <taxon>Bacillati</taxon>
        <taxon>Actinomycetota</taxon>
        <taxon>Actinomycetes</taxon>
        <taxon>Pseudonocardiales</taxon>
        <taxon>Pseudonocardiaceae</taxon>
        <taxon>Amycolatopsis</taxon>
    </lineage>
</organism>
<name>A0ABR9L948_9PSEU</name>
<dbReference type="EMBL" id="JADBEJ010000005">
    <property type="protein sequence ID" value="MBE1577218.1"/>
    <property type="molecule type" value="Genomic_DNA"/>
</dbReference>
<feature type="transmembrane region" description="Helical" evidence="1">
    <location>
        <begin position="12"/>
        <end position="29"/>
    </location>
</feature>
<keyword evidence="1" id="KW-1133">Transmembrane helix</keyword>
<feature type="transmembrane region" description="Helical" evidence="1">
    <location>
        <begin position="152"/>
        <end position="170"/>
    </location>
</feature>
<evidence type="ECO:0000313" key="3">
    <source>
        <dbReference type="Proteomes" id="UP000656548"/>
    </source>
</evidence>
<evidence type="ECO:0008006" key="4">
    <source>
        <dbReference type="Google" id="ProtNLM"/>
    </source>
</evidence>
<dbReference type="NCBIfam" id="NF041646">
    <property type="entry name" value="VC0807_fam"/>
    <property type="match status" value="1"/>
</dbReference>
<feature type="transmembrane region" description="Helical" evidence="1">
    <location>
        <begin position="41"/>
        <end position="59"/>
    </location>
</feature>
<comment type="caution">
    <text evidence="2">The sequence shown here is derived from an EMBL/GenBank/DDBJ whole genome shotgun (WGS) entry which is preliminary data.</text>
</comment>
<feature type="transmembrane region" description="Helical" evidence="1">
    <location>
        <begin position="97"/>
        <end position="121"/>
    </location>
</feature>
<evidence type="ECO:0000256" key="1">
    <source>
        <dbReference type="SAM" id="Phobius"/>
    </source>
</evidence>
<keyword evidence="1" id="KW-0812">Transmembrane</keyword>